<protein>
    <submittedName>
        <fullName evidence="2">Uncharacterized protein</fullName>
    </submittedName>
</protein>
<comment type="caution">
    <text evidence="2">The sequence shown here is derived from an EMBL/GenBank/DDBJ whole genome shotgun (WGS) entry which is preliminary data.</text>
</comment>
<feature type="region of interest" description="Disordered" evidence="1">
    <location>
        <begin position="67"/>
        <end position="89"/>
    </location>
</feature>
<sequence length="110" mass="11885">MVDVSPARALARATAVGGRVADLVQRKPRGTDQKCRWELVVTLSGTPDDRAAAAWIIADEIMQERTGRRPRTYGTWREATPERDDADRDRRACVGRAAGGVAAGCPGRPA</sequence>
<dbReference type="EMBL" id="BSRX01000086">
    <property type="protein sequence ID" value="GLW59493.1"/>
    <property type="molecule type" value="Genomic_DNA"/>
</dbReference>
<evidence type="ECO:0000313" key="2">
    <source>
        <dbReference type="EMBL" id="GLW59493.1"/>
    </source>
</evidence>
<accession>A0A9W6PRD5</accession>
<reference evidence="2" key="1">
    <citation type="submission" date="2023-02" db="EMBL/GenBank/DDBJ databases">
        <title>Kitasatospora phosalacinea NBRC 14362.</title>
        <authorList>
            <person name="Ichikawa N."/>
            <person name="Sato H."/>
            <person name="Tonouchi N."/>
        </authorList>
    </citation>
    <scope>NUCLEOTIDE SEQUENCE</scope>
    <source>
        <strain evidence="2">NBRC 14362</strain>
    </source>
</reference>
<evidence type="ECO:0000256" key="1">
    <source>
        <dbReference type="SAM" id="MobiDB-lite"/>
    </source>
</evidence>
<organism evidence="2 3">
    <name type="scientific">Kitasatospora phosalacinea</name>
    <dbReference type="NCBI Taxonomy" id="2065"/>
    <lineage>
        <taxon>Bacteria</taxon>
        <taxon>Bacillati</taxon>
        <taxon>Actinomycetota</taxon>
        <taxon>Actinomycetes</taxon>
        <taxon>Kitasatosporales</taxon>
        <taxon>Streptomycetaceae</taxon>
        <taxon>Kitasatospora</taxon>
    </lineage>
</organism>
<gene>
    <name evidence="2" type="ORF">Kpho01_75030</name>
</gene>
<feature type="compositionally biased region" description="Basic and acidic residues" evidence="1">
    <location>
        <begin position="79"/>
        <end position="89"/>
    </location>
</feature>
<proteinExistence type="predicted"/>
<dbReference type="AlphaFoldDB" id="A0A9W6PRD5"/>
<evidence type="ECO:0000313" key="3">
    <source>
        <dbReference type="Proteomes" id="UP001165143"/>
    </source>
</evidence>
<dbReference type="Proteomes" id="UP001165143">
    <property type="component" value="Unassembled WGS sequence"/>
</dbReference>
<name>A0A9W6PRD5_9ACTN</name>